<keyword evidence="5" id="KW-1185">Reference proteome</keyword>
<keyword evidence="1" id="KW-0479">Metal-binding</keyword>
<dbReference type="Proteomes" id="UP000241818">
    <property type="component" value="Unassembled WGS sequence"/>
</dbReference>
<feature type="region of interest" description="Disordered" evidence="2">
    <location>
        <begin position="292"/>
        <end position="321"/>
    </location>
</feature>
<dbReference type="GeneID" id="36573358"/>
<feature type="domain" description="C2H2-type" evidence="3">
    <location>
        <begin position="225"/>
        <end position="252"/>
    </location>
</feature>
<accession>A0A2T3BC73</accession>
<dbReference type="RefSeq" id="XP_024724535.1">
    <property type="nucleotide sequence ID" value="XM_024865277.1"/>
</dbReference>
<name>A0A2T3BC73_AMORE</name>
<dbReference type="InterPro" id="IPR013087">
    <property type="entry name" value="Znf_C2H2_type"/>
</dbReference>
<dbReference type="InParanoid" id="A0A2T3BC73"/>
<evidence type="ECO:0000259" key="3">
    <source>
        <dbReference type="PROSITE" id="PS50157"/>
    </source>
</evidence>
<evidence type="ECO:0000313" key="5">
    <source>
        <dbReference type="Proteomes" id="UP000241818"/>
    </source>
</evidence>
<keyword evidence="1" id="KW-0862">Zinc</keyword>
<protein>
    <recommendedName>
        <fullName evidence="3">C2H2-type domain-containing protein</fullName>
    </recommendedName>
</protein>
<dbReference type="EMBL" id="KZ679007">
    <property type="protein sequence ID" value="PSS25936.1"/>
    <property type="molecule type" value="Genomic_DNA"/>
</dbReference>
<evidence type="ECO:0000313" key="4">
    <source>
        <dbReference type="EMBL" id="PSS25936.1"/>
    </source>
</evidence>
<dbReference type="GO" id="GO:0008270">
    <property type="term" value="F:zinc ion binding"/>
    <property type="evidence" value="ECO:0007669"/>
    <property type="project" value="UniProtKB-KW"/>
</dbReference>
<proteinExistence type="predicted"/>
<gene>
    <name evidence="4" type="ORF">M430DRAFT_25672</name>
</gene>
<dbReference type="Gene3D" id="3.30.160.60">
    <property type="entry name" value="Classic Zinc Finger"/>
    <property type="match status" value="1"/>
</dbReference>
<reference evidence="4 5" key="1">
    <citation type="journal article" date="2018" name="New Phytol.">
        <title>Comparative genomics and transcriptomics depict ericoid mycorrhizal fungi as versatile saprotrophs and plant mutualists.</title>
        <authorList>
            <person name="Martino E."/>
            <person name="Morin E."/>
            <person name="Grelet G.A."/>
            <person name="Kuo A."/>
            <person name="Kohler A."/>
            <person name="Daghino S."/>
            <person name="Barry K.W."/>
            <person name="Cichocki N."/>
            <person name="Clum A."/>
            <person name="Dockter R.B."/>
            <person name="Hainaut M."/>
            <person name="Kuo R.C."/>
            <person name="LaButti K."/>
            <person name="Lindahl B.D."/>
            <person name="Lindquist E.A."/>
            <person name="Lipzen A."/>
            <person name="Khouja H.R."/>
            <person name="Magnuson J."/>
            <person name="Murat C."/>
            <person name="Ohm R.A."/>
            <person name="Singer S.W."/>
            <person name="Spatafora J.W."/>
            <person name="Wang M."/>
            <person name="Veneault-Fourrey C."/>
            <person name="Henrissat B."/>
            <person name="Grigoriev I.V."/>
            <person name="Martin F.M."/>
            <person name="Perotto S."/>
        </authorList>
    </citation>
    <scope>NUCLEOTIDE SEQUENCE [LARGE SCALE GENOMIC DNA]</scope>
    <source>
        <strain evidence="4 5">ATCC 22711</strain>
    </source>
</reference>
<keyword evidence="1" id="KW-0863">Zinc-finger</keyword>
<organism evidence="4 5">
    <name type="scientific">Amorphotheca resinae ATCC 22711</name>
    <dbReference type="NCBI Taxonomy" id="857342"/>
    <lineage>
        <taxon>Eukaryota</taxon>
        <taxon>Fungi</taxon>
        <taxon>Dikarya</taxon>
        <taxon>Ascomycota</taxon>
        <taxon>Pezizomycotina</taxon>
        <taxon>Leotiomycetes</taxon>
        <taxon>Helotiales</taxon>
        <taxon>Amorphothecaceae</taxon>
        <taxon>Amorphotheca</taxon>
    </lineage>
</organism>
<dbReference type="PROSITE" id="PS00028">
    <property type="entry name" value="ZINC_FINGER_C2H2_1"/>
    <property type="match status" value="1"/>
</dbReference>
<sequence length="356" mass="40698">MEQNISKCSTGDSVDHLAETTILESPIARMVTVSEADASFLERNYPAQDSDADNKVLGAILFRPTLSGHRRSKSENGEMQHTIDEICDILDGISILKKPGKEIEDDTRCVVPGVRFREALNKLAKVIQYRDDKWRREGPERDKQFDAIRKAASLIDSMPEANDQIFADWDYNSRLCVYRIRLWLRSGTSDKADVYQEYYQDAEPVQLMGDPISVVSCLKKHRKRFRCNVCLDSFDRATRLQNHLVYHDGENKHDSKLDATRRIHEQSAGQMRQRDGPDTRKIAVKPLRMTVTEKSIQMQPSHKESAKNSGNTTESARPMKKATEEFILGDSWFDISRLTDSAHSANTEEYQSRTPL</sequence>
<evidence type="ECO:0000256" key="1">
    <source>
        <dbReference type="PROSITE-ProRule" id="PRU00042"/>
    </source>
</evidence>
<evidence type="ECO:0000256" key="2">
    <source>
        <dbReference type="SAM" id="MobiDB-lite"/>
    </source>
</evidence>
<dbReference type="AlphaFoldDB" id="A0A2T3BC73"/>
<dbReference type="PROSITE" id="PS50157">
    <property type="entry name" value="ZINC_FINGER_C2H2_2"/>
    <property type="match status" value="1"/>
</dbReference>